<dbReference type="Gene3D" id="1.10.510.10">
    <property type="entry name" value="Transferase(Phosphotransferase) domain 1"/>
    <property type="match status" value="1"/>
</dbReference>
<dbReference type="STRING" id="135208.A0A4Y9ZUS6"/>
<dbReference type="AlphaFoldDB" id="A0A4Y9ZUS6"/>
<evidence type="ECO:0000313" key="1">
    <source>
        <dbReference type="EMBL" id="TFY77920.1"/>
    </source>
</evidence>
<accession>A0A4Y9ZUS6</accession>
<keyword evidence="2" id="KW-1185">Reference proteome</keyword>
<evidence type="ECO:0000313" key="2">
    <source>
        <dbReference type="Proteomes" id="UP000298061"/>
    </source>
</evidence>
<dbReference type="SUPFAM" id="SSF56112">
    <property type="entry name" value="Protein kinase-like (PK-like)"/>
    <property type="match status" value="1"/>
</dbReference>
<organism evidence="1 2">
    <name type="scientific">Hericium alpestre</name>
    <dbReference type="NCBI Taxonomy" id="135208"/>
    <lineage>
        <taxon>Eukaryota</taxon>
        <taxon>Fungi</taxon>
        <taxon>Dikarya</taxon>
        <taxon>Basidiomycota</taxon>
        <taxon>Agaricomycotina</taxon>
        <taxon>Agaricomycetes</taxon>
        <taxon>Russulales</taxon>
        <taxon>Hericiaceae</taxon>
        <taxon>Hericium</taxon>
    </lineage>
</organism>
<protein>
    <recommendedName>
        <fullName evidence="3">Protein kinase domain-containing protein</fullName>
    </recommendedName>
</protein>
<gene>
    <name evidence="1" type="ORF">EWM64_g6090</name>
</gene>
<dbReference type="InterPro" id="IPR011009">
    <property type="entry name" value="Kinase-like_dom_sf"/>
</dbReference>
<name>A0A4Y9ZUS6_9AGAM</name>
<evidence type="ECO:0008006" key="3">
    <source>
        <dbReference type="Google" id="ProtNLM"/>
    </source>
</evidence>
<dbReference type="OrthoDB" id="2521594at2759"/>
<comment type="caution">
    <text evidence="1">The sequence shown here is derived from an EMBL/GenBank/DDBJ whole genome shotgun (WGS) entry which is preliminary data.</text>
</comment>
<sequence>MSDLYHLRRPVRQILTEWLDIHPPTPKTFEGVPRNNLDYVFNANPETAFLSKGADQVEPAFVPKFKPGTGIPLLEFDPEKLEVGRRLSDSRSENNFVYEVKWNGEPYVLKVNHQTIDDQENKRDRHLVEMNAYHRLLQSELCKEGVVPRPHGYFHIWGRQHPGWARTEKRPYETSGWLEGFTNPAEYPRAILFERIPNVTWLSRDQFTRENIFDLFDTLARLHAVGVIQGDMDARNVLWDGTRFVLVDFDKAIVYPERERVSKTQCSRDLIKTWENFMFDSW</sequence>
<proteinExistence type="predicted"/>
<dbReference type="Proteomes" id="UP000298061">
    <property type="component" value="Unassembled WGS sequence"/>
</dbReference>
<dbReference type="EMBL" id="SFCI01000792">
    <property type="protein sequence ID" value="TFY77920.1"/>
    <property type="molecule type" value="Genomic_DNA"/>
</dbReference>
<reference evidence="1 2" key="1">
    <citation type="submission" date="2019-02" db="EMBL/GenBank/DDBJ databases">
        <title>Genome sequencing of the rare red list fungi Hericium alpestre (H. flagellum).</title>
        <authorList>
            <person name="Buettner E."/>
            <person name="Kellner H."/>
        </authorList>
    </citation>
    <scope>NUCLEOTIDE SEQUENCE [LARGE SCALE GENOMIC DNA]</scope>
    <source>
        <strain evidence="1 2">DSM 108284</strain>
    </source>
</reference>